<dbReference type="InterPro" id="IPR035942">
    <property type="entry name" value="Lp2179-like_sf"/>
</dbReference>
<dbReference type="RefSeq" id="WP_045922877.1">
    <property type="nucleotide sequence ID" value="NZ_JBHTHW010000008.1"/>
</dbReference>
<protein>
    <recommendedName>
        <fullName evidence="3">Cysteine desulfurase</fullName>
    </recommendedName>
</protein>
<dbReference type="Proteomes" id="UP000033695">
    <property type="component" value="Unassembled WGS sequence"/>
</dbReference>
<sequence>MATVATVSGDKRKYQISAAIKAYALTDVGFQRSQNGNFLLEQPISGISPYEESYKLKIRIMKDLKNLHMDTTDDSGMHVINIFQLKDNQEVIEQYNYTIQNLLDRDILSVV</sequence>
<name>A0A0F4KRD8_9LACO</name>
<dbReference type="InterPro" id="IPR014965">
    <property type="entry name" value="Amino_acid_metab_prot_put"/>
</dbReference>
<evidence type="ECO:0008006" key="3">
    <source>
        <dbReference type="Google" id="ProtNLM"/>
    </source>
</evidence>
<organism evidence="1 2">
    <name type="scientific">Bombilactobacillus mellis</name>
    <dbReference type="NCBI Taxonomy" id="1218508"/>
    <lineage>
        <taxon>Bacteria</taxon>
        <taxon>Bacillati</taxon>
        <taxon>Bacillota</taxon>
        <taxon>Bacilli</taxon>
        <taxon>Lactobacillales</taxon>
        <taxon>Lactobacillaceae</taxon>
        <taxon>Bombilactobacillus</taxon>
    </lineage>
</organism>
<dbReference type="OrthoDB" id="2166222at2"/>
<dbReference type="EMBL" id="JXBZ01000008">
    <property type="protein sequence ID" value="KJY48613.1"/>
    <property type="molecule type" value="Genomic_DNA"/>
</dbReference>
<dbReference type="AlphaFoldDB" id="A0A0F4KRD8"/>
<keyword evidence="2" id="KW-1185">Reference proteome</keyword>
<dbReference type="HOGENOM" id="CLU_169601_0_0_9"/>
<dbReference type="Gene3D" id="3.30.1820.10">
    <property type="entry name" value="Lp2179-like"/>
    <property type="match status" value="1"/>
</dbReference>
<dbReference type="STRING" id="1218508.JG29_10150"/>
<accession>A0A0F4KRD8</accession>
<evidence type="ECO:0000313" key="2">
    <source>
        <dbReference type="Proteomes" id="UP000033695"/>
    </source>
</evidence>
<dbReference type="Pfam" id="PF08866">
    <property type="entry name" value="DUF1831"/>
    <property type="match status" value="1"/>
</dbReference>
<proteinExistence type="predicted"/>
<evidence type="ECO:0000313" key="1">
    <source>
        <dbReference type="EMBL" id="KJY48613.1"/>
    </source>
</evidence>
<reference evidence="1 2" key="1">
    <citation type="submission" date="2014-12" db="EMBL/GenBank/DDBJ databases">
        <title>Comparative genomics of the lactic acid bacteria isolated from the honey bee gut.</title>
        <authorList>
            <person name="Ellegaard K.M."/>
            <person name="Tamarit D."/>
            <person name="Javelind E."/>
            <person name="Olofsson T."/>
            <person name="Andersson S.G."/>
            <person name="Vasquez A."/>
        </authorList>
    </citation>
    <scope>NUCLEOTIDE SEQUENCE [LARGE SCALE GENOMIC DNA]</scope>
    <source>
        <strain evidence="1 2">Hon2</strain>
    </source>
</reference>
<dbReference type="SUPFAM" id="SSF160800">
    <property type="entry name" value="Lp2179-like"/>
    <property type="match status" value="1"/>
</dbReference>
<comment type="caution">
    <text evidence="1">The sequence shown here is derived from an EMBL/GenBank/DDBJ whole genome shotgun (WGS) entry which is preliminary data.</text>
</comment>
<dbReference type="PATRIC" id="fig|1218508.4.peg.1000"/>
<gene>
    <name evidence="1" type="ORF">JG29_10150</name>
</gene>